<proteinExistence type="predicted"/>
<dbReference type="Pfam" id="PF18962">
    <property type="entry name" value="Por_Secre_tail"/>
    <property type="match status" value="1"/>
</dbReference>
<evidence type="ECO:0000256" key="4">
    <source>
        <dbReference type="SAM" id="SignalP"/>
    </source>
</evidence>
<dbReference type="PROSITE" id="PS51450">
    <property type="entry name" value="LRR"/>
    <property type="match status" value="1"/>
</dbReference>
<keyword evidence="3" id="KW-0677">Repeat</keyword>
<dbReference type="InterPro" id="IPR032675">
    <property type="entry name" value="LRR_dom_sf"/>
</dbReference>
<keyword evidence="2 4" id="KW-0732">Signal</keyword>
<dbReference type="NCBIfam" id="TIGR04183">
    <property type="entry name" value="Por_Secre_tail"/>
    <property type="match status" value="1"/>
</dbReference>
<dbReference type="NCBIfam" id="TIGR01451">
    <property type="entry name" value="B_ant_repeat"/>
    <property type="match status" value="1"/>
</dbReference>
<dbReference type="SUPFAM" id="SSF52058">
    <property type="entry name" value="L domain-like"/>
    <property type="match status" value="2"/>
</dbReference>
<evidence type="ECO:0000313" key="7">
    <source>
        <dbReference type="EMBL" id="MDT7831026.1"/>
    </source>
</evidence>
<dbReference type="Proteomes" id="UP001257277">
    <property type="component" value="Unassembled WGS sequence"/>
</dbReference>
<feature type="chain" id="PRO_5045685901" evidence="4">
    <location>
        <begin position="21"/>
        <end position="849"/>
    </location>
</feature>
<protein>
    <submittedName>
        <fullName evidence="7">T9SS type A sorting domain-containing protein</fullName>
    </submittedName>
</protein>
<reference evidence="7 8" key="1">
    <citation type="submission" date="2023-09" db="EMBL/GenBank/DDBJ databases">
        <title>Novel taxa isolated from Blanes Bay.</title>
        <authorList>
            <person name="Rey-Velasco X."/>
            <person name="Lucena T."/>
        </authorList>
    </citation>
    <scope>NUCLEOTIDE SEQUENCE [LARGE SCALE GENOMIC DNA]</scope>
    <source>
        <strain evidence="7 8">S356</strain>
    </source>
</reference>
<evidence type="ECO:0000256" key="1">
    <source>
        <dbReference type="ARBA" id="ARBA00022614"/>
    </source>
</evidence>
<evidence type="ECO:0000256" key="3">
    <source>
        <dbReference type="ARBA" id="ARBA00022737"/>
    </source>
</evidence>
<organism evidence="7 8">
    <name type="scientific">Asprobacillus argus</name>
    <dbReference type="NCBI Taxonomy" id="3076534"/>
    <lineage>
        <taxon>Bacteria</taxon>
        <taxon>Pseudomonadati</taxon>
        <taxon>Bacteroidota</taxon>
        <taxon>Flavobacteriia</taxon>
        <taxon>Flavobacteriales</taxon>
        <taxon>Flavobacteriaceae</taxon>
        <taxon>Asprobacillus</taxon>
    </lineage>
</organism>
<sequence>MKKPLLLFALIIFQISSSQIVTIPDANFKAALIAEGVDTNNDGEIQVSEAEAVTQINVTGENISSLEGVLSFTNLERLLSRNNELTSVNLSSLSKLHEINFDNNELTSIHLSNLSALKVVNFGRNQLATLDVSDITTLESLICSGNELTTLDVSNLTELTVLGCSGNQLTTLDVSSLTELTALYCGDNRLTALDVSNHTKLKKLDCDRNLLTALDMSNLTELTDLDCSGNQLATIDLSSLTNLKDLNCGGNLFTTLDISDLTTLTDLKCTGGELENLITSNNSNSLRTLRLYDNNIATIDLSNLTTLTQLDCNYNQLTTLDLSNLFRLLQLNCRNNQLEYLNLKNGSAENITDFSSNPNLHLVCVDADEKDRIEALVTTTGYVNSHVSTYCTFIPGGEVYYVQGNVRLDLNNDSCDTNDIGFGGLKLKITNSQNVSDTYSTHADGSYNIALPEDSYTIEYVLENPSYFNVSPASFTVSFPSDTSPYVQDFCLTANGAVQDLEIQIIPLEQARPGFNADYKIVYKNNGTSTVSGNVTLTYQDDVLDFVSATPNESIASTSQLSWVYTNLTPSETREILFTMNLNAPTETPPLNGGEILCYEAVITPTTNDQRVNDNTFTLKQTVVNSYDPNDKTCLEGNIVTPDLIGEYVHYLIRFENTGTASAVNVVVKDIIDTDKFDISTIFIYDSSHDMVTRIQNTNEVEFIFEGINLPFDDANNDGYIAFKIKTLPSLVVGDTFENNAEIYFDFNFPIITNTEQTTIDNTASVDDVFAASDIRIFPNPTNELLTIESSVHFDSLTIYDLKGRQLQLISSTTPQLTKQIDLSNFASGIYYVSVQSGTAKKLLKVIRE</sequence>
<keyword evidence="8" id="KW-1185">Reference proteome</keyword>
<evidence type="ECO:0000256" key="2">
    <source>
        <dbReference type="ARBA" id="ARBA00022729"/>
    </source>
</evidence>
<feature type="domain" description="Secretion system C-terminal sorting" evidence="5">
    <location>
        <begin position="777"/>
        <end position="846"/>
    </location>
</feature>
<dbReference type="InterPro" id="IPR003591">
    <property type="entry name" value="Leu-rich_rpt_typical-subtyp"/>
</dbReference>
<dbReference type="PANTHER" id="PTHR47566:SF1">
    <property type="entry name" value="PROTEIN NUD1"/>
    <property type="match status" value="1"/>
</dbReference>
<gene>
    <name evidence="7" type="ORF">RQM59_01470</name>
</gene>
<dbReference type="Pfam" id="PF24595">
    <property type="entry name" value="DUF7619"/>
    <property type="match status" value="1"/>
</dbReference>
<dbReference type="InterPro" id="IPR047589">
    <property type="entry name" value="DUF11_rpt"/>
</dbReference>
<feature type="signal peptide" evidence="4">
    <location>
        <begin position="1"/>
        <end position="20"/>
    </location>
</feature>
<evidence type="ECO:0000259" key="6">
    <source>
        <dbReference type="Pfam" id="PF24595"/>
    </source>
</evidence>
<dbReference type="EMBL" id="JAVTTO010000001">
    <property type="protein sequence ID" value="MDT7831026.1"/>
    <property type="molecule type" value="Genomic_DNA"/>
</dbReference>
<accession>A0ABU3LBB8</accession>
<dbReference type="InterPro" id="IPR026444">
    <property type="entry name" value="Secre_tail"/>
</dbReference>
<dbReference type="SMART" id="SM00369">
    <property type="entry name" value="LRR_TYP"/>
    <property type="match status" value="5"/>
</dbReference>
<dbReference type="InterPro" id="IPR055353">
    <property type="entry name" value="DUF7619"/>
</dbReference>
<dbReference type="RefSeq" id="WP_349240280.1">
    <property type="nucleotide sequence ID" value="NZ_JAVTTO010000001.1"/>
</dbReference>
<dbReference type="PANTHER" id="PTHR47566">
    <property type="match status" value="1"/>
</dbReference>
<comment type="caution">
    <text evidence="7">The sequence shown here is derived from an EMBL/GenBank/DDBJ whole genome shotgun (WGS) entry which is preliminary data.</text>
</comment>
<dbReference type="InterPro" id="IPR052574">
    <property type="entry name" value="CDIRP"/>
</dbReference>
<evidence type="ECO:0000313" key="8">
    <source>
        <dbReference type="Proteomes" id="UP001257277"/>
    </source>
</evidence>
<keyword evidence="1" id="KW-0433">Leucine-rich repeat</keyword>
<dbReference type="Gene3D" id="3.80.10.10">
    <property type="entry name" value="Ribonuclease Inhibitor"/>
    <property type="match status" value="1"/>
</dbReference>
<dbReference type="InterPro" id="IPR001611">
    <property type="entry name" value="Leu-rich_rpt"/>
</dbReference>
<feature type="domain" description="DUF7619" evidence="6">
    <location>
        <begin position="628"/>
        <end position="759"/>
    </location>
</feature>
<evidence type="ECO:0000259" key="5">
    <source>
        <dbReference type="Pfam" id="PF18962"/>
    </source>
</evidence>
<name>A0ABU3LBB8_9FLAO</name>